<evidence type="ECO:0000256" key="2">
    <source>
        <dbReference type="ARBA" id="ARBA00004856"/>
    </source>
</evidence>
<keyword evidence="10 13" id="KW-0408">Iron</keyword>
<evidence type="ECO:0000256" key="5">
    <source>
        <dbReference type="ARBA" id="ARBA00022723"/>
    </source>
</evidence>
<dbReference type="EMBL" id="QFXC01000013">
    <property type="protein sequence ID" value="RDH81379.1"/>
    <property type="molecule type" value="Genomic_DNA"/>
</dbReference>
<dbReference type="Pfam" id="PF03150">
    <property type="entry name" value="CCP_MauG"/>
    <property type="match status" value="1"/>
</dbReference>
<dbReference type="Proteomes" id="UP000254266">
    <property type="component" value="Unassembled WGS sequence"/>
</dbReference>
<dbReference type="InterPro" id="IPR036909">
    <property type="entry name" value="Cyt_c-like_dom_sf"/>
</dbReference>
<feature type="domain" description="Cytochrome c" evidence="15">
    <location>
        <begin position="158"/>
        <end position="259"/>
    </location>
</feature>
<evidence type="ECO:0000256" key="10">
    <source>
        <dbReference type="ARBA" id="ARBA00023004"/>
    </source>
</evidence>
<dbReference type="Gene3D" id="1.10.760.10">
    <property type="entry name" value="Cytochrome c-like domain"/>
    <property type="match status" value="3"/>
</dbReference>
<keyword evidence="17" id="KW-1185">Reference proteome</keyword>
<evidence type="ECO:0000256" key="14">
    <source>
        <dbReference type="SAM" id="SignalP"/>
    </source>
</evidence>
<keyword evidence="4 13" id="KW-0349">Heme</keyword>
<keyword evidence="7" id="KW-0574">Periplasm</keyword>
<dbReference type="PANTHER" id="PTHR30600">
    <property type="entry name" value="CYTOCHROME C PEROXIDASE-RELATED"/>
    <property type="match status" value="1"/>
</dbReference>
<evidence type="ECO:0000256" key="3">
    <source>
        <dbReference type="ARBA" id="ARBA00022448"/>
    </source>
</evidence>
<gene>
    <name evidence="16" type="ORF">DIZ80_14925</name>
</gene>
<proteinExistence type="predicted"/>
<evidence type="ECO:0000256" key="7">
    <source>
        <dbReference type="ARBA" id="ARBA00022764"/>
    </source>
</evidence>
<organism evidence="16 17">
    <name type="scientific">endosymbiont of Galathealinum brachiosum</name>
    <dbReference type="NCBI Taxonomy" id="2200906"/>
    <lineage>
        <taxon>Bacteria</taxon>
        <taxon>Pseudomonadati</taxon>
        <taxon>Pseudomonadota</taxon>
        <taxon>Gammaproteobacteria</taxon>
        <taxon>sulfur-oxidizing symbionts</taxon>
    </lineage>
</organism>
<dbReference type="AlphaFoldDB" id="A0A370D927"/>
<dbReference type="GO" id="GO:0046872">
    <property type="term" value="F:metal ion binding"/>
    <property type="evidence" value="ECO:0007669"/>
    <property type="project" value="UniProtKB-KW"/>
</dbReference>
<evidence type="ECO:0000256" key="6">
    <source>
        <dbReference type="ARBA" id="ARBA00022729"/>
    </source>
</evidence>
<feature type="domain" description="Cytochrome c" evidence="15">
    <location>
        <begin position="310"/>
        <end position="435"/>
    </location>
</feature>
<keyword evidence="8" id="KW-0249">Electron transport</keyword>
<evidence type="ECO:0000259" key="15">
    <source>
        <dbReference type="PROSITE" id="PS51007"/>
    </source>
</evidence>
<dbReference type="FunFam" id="1.10.760.10:FF:000019">
    <property type="entry name" value="Di-heme cytochrome C peroxidase"/>
    <property type="match status" value="1"/>
</dbReference>
<keyword evidence="9" id="KW-0560">Oxidoreductase</keyword>
<feature type="domain" description="Cytochrome c" evidence="15">
    <location>
        <begin position="31"/>
        <end position="120"/>
    </location>
</feature>
<dbReference type="PANTHER" id="PTHR30600:SF10">
    <property type="entry name" value="BLL6722 PROTEIN"/>
    <property type="match status" value="1"/>
</dbReference>
<accession>A0A370D927</accession>
<evidence type="ECO:0000256" key="11">
    <source>
        <dbReference type="ARBA" id="ARBA00058991"/>
    </source>
</evidence>
<comment type="caution">
    <text evidence="16">The sequence shown here is derived from an EMBL/GenBank/DDBJ whole genome shotgun (WGS) entry which is preliminary data.</text>
</comment>
<name>A0A370D927_9GAMM</name>
<evidence type="ECO:0000256" key="4">
    <source>
        <dbReference type="ARBA" id="ARBA00022617"/>
    </source>
</evidence>
<dbReference type="GO" id="GO:0042597">
    <property type="term" value="C:periplasmic space"/>
    <property type="evidence" value="ECO:0007669"/>
    <property type="project" value="UniProtKB-SubCell"/>
</dbReference>
<dbReference type="GO" id="GO:0009055">
    <property type="term" value="F:electron transfer activity"/>
    <property type="evidence" value="ECO:0007669"/>
    <property type="project" value="InterPro"/>
</dbReference>
<dbReference type="GO" id="GO:0020037">
    <property type="term" value="F:heme binding"/>
    <property type="evidence" value="ECO:0007669"/>
    <property type="project" value="InterPro"/>
</dbReference>
<evidence type="ECO:0000256" key="13">
    <source>
        <dbReference type="PROSITE-ProRule" id="PRU00433"/>
    </source>
</evidence>
<keyword evidence="6 14" id="KW-0732">Signal</keyword>
<evidence type="ECO:0000256" key="8">
    <source>
        <dbReference type="ARBA" id="ARBA00022982"/>
    </source>
</evidence>
<dbReference type="Pfam" id="PF13442">
    <property type="entry name" value="Cytochrome_CBB3"/>
    <property type="match status" value="1"/>
</dbReference>
<evidence type="ECO:0000313" key="17">
    <source>
        <dbReference type="Proteomes" id="UP000254266"/>
    </source>
</evidence>
<comment type="subcellular location">
    <subcellularLocation>
        <location evidence="1">Periplasm</location>
    </subcellularLocation>
</comment>
<keyword evidence="5 13" id="KW-0479">Metal-binding</keyword>
<evidence type="ECO:0000313" key="16">
    <source>
        <dbReference type="EMBL" id="RDH81379.1"/>
    </source>
</evidence>
<comment type="pathway">
    <text evidence="2">One-carbon metabolism; methylamine degradation.</text>
</comment>
<dbReference type="InterPro" id="IPR004852">
    <property type="entry name" value="Di-haem_cyt_c_peroxidsae"/>
</dbReference>
<dbReference type="InterPro" id="IPR009056">
    <property type="entry name" value="Cyt_c-like_dom"/>
</dbReference>
<reference evidence="16 17" key="1">
    <citation type="journal article" date="2018" name="ISME J.">
        <title>Endosymbiont genomes yield clues of tubeworm success.</title>
        <authorList>
            <person name="Li Y."/>
            <person name="Liles M.R."/>
            <person name="Halanych K.M."/>
        </authorList>
    </citation>
    <scope>NUCLEOTIDE SEQUENCE [LARGE SCALE GENOMIC DNA]</scope>
    <source>
        <strain evidence="16">A1464</strain>
    </source>
</reference>
<protein>
    <recommendedName>
        <fullName evidence="12">Methylamine utilization protein MauG</fullName>
    </recommendedName>
</protein>
<evidence type="ECO:0000256" key="12">
    <source>
        <dbReference type="ARBA" id="ARBA00073576"/>
    </source>
</evidence>
<dbReference type="InterPro" id="IPR051395">
    <property type="entry name" value="Cytochrome_c_Peroxidase/MauG"/>
</dbReference>
<sequence length="449" mass="50428">MLNNLFYIKFIFFFVITSTTSIASECFELSVNVVCGKQYYQEYCALCHGENADGNGRIAGNMKHPSPTNLILSSASDQYMREIIVKGGEKIIRSSYMPPWGNEFGAAQVSSLILYLKEIRQSSSFESVISKSNNNLYFQKWLIKKPPIAPENNKWNKARASLGKMLFFDKHLSRDLTISCASCHNPELGWSDGLSKSVGINGVVLKRSSPVITNAAYNYLQMWDGRIKSLENQALAPLDSHAEMHTDFLVAIDYLKNDSNYRDAFKKAYPDENITRETIAKALASFERTVVSNDSPFDQWIRGDGNAMSRQQIRGFKLFIDPAKGNCEICHSAPNFVDDGFHNIGLKSNAEGNDLGRYAIRKVKVLKSAFKTPTLRDIELSAPYFHDGSASTLMDVVEHYNRGGDVKEGLDPNMLPLALSQQEKEDLVEFLKALTTRYKVFVLPELSVN</sequence>
<dbReference type="PROSITE" id="PS51007">
    <property type="entry name" value="CYTC"/>
    <property type="match status" value="3"/>
</dbReference>
<evidence type="ECO:0000256" key="1">
    <source>
        <dbReference type="ARBA" id="ARBA00004418"/>
    </source>
</evidence>
<feature type="signal peptide" evidence="14">
    <location>
        <begin position="1"/>
        <end position="23"/>
    </location>
</feature>
<dbReference type="SUPFAM" id="SSF46626">
    <property type="entry name" value="Cytochrome c"/>
    <property type="match status" value="3"/>
</dbReference>
<comment type="function">
    <text evidence="11">Involved in methylamine metabolism. Essential for the maturation of the beta subunit of MADH, presumably via a step in the biosynthesis of tryptophan tryptophylquinone (TTQ), the cofactor of MADH.</text>
</comment>
<evidence type="ECO:0000256" key="9">
    <source>
        <dbReference type="ARBA" id="ARBA00023002"/>
    </source>
</evidence>
<dbReference type="GO" id="GO:0004130">
    <property type="term" value="F:cytochrome-c peroxidase activity"/>
    <property type="evidence" value="ECO:0007669"/>
    <property type="project" value="TreeGrafter"/>
</dbReference>
<keyword evidence="3" id="KW-0813">Transport</keyword>
<feature type="chain" id="PRO_5016663879" description="Methylamine utilization protein MauG" evidence="14">
    <location>
        <begin position="24"/>
        <end position="449"/>
    </location>
</feature>